<organism evidence="1 2">
    <name type="scientific">Venturia inaequalis</name>
    <name type="common">Apple scab fungus</name>
    <dbReference type="NCBI Taxonomy" id="5025"/>
    <lineage>
        <taxon>Eukaryota</taxon>
        <taxon>Fungi</taxon>
        <taxon>Dikarya</taxon>
        <taxon>Ascomycota</taxon>
        <taxon>Pezizomycotina</taxon>
        <taxon>Dothideomycetes</taxon>
        <taxon>Pleosporomycetidae</taxon>
        <taxon>Venturiales</taxon>
        <taxon>Venturiaceae</taxon>
        <taxon>Venturia</taxon>
    </lineage>
</organism>
<gene>
    <name evidence="1" type="ORF">EG328_000126</name>
</gene>
<dbReference type="AlphaFoldDB" id="A0A8H3VHP6"/>
<accession>A0A8H3VHP6</accession>
<sequence>MRLPSRQLSLSTYEPQGRLPMQKCGCNSMLQEKPGWMPSANHEFMQHMQFMLDLLAETNVLILPGFEKEKMG</sequence>
<evidence type="ECO:0000313" key="2">
    <source>
        <dbReference type="Proteomes" id="UP000447873"/>
    </source>
</evidence>
<evidence type="ECO:0000313" key="1">
    <source>
        <dbReference type="EMBL" id="KAE9988170.1"/>
    </source>
</evidence>
<proteinExistence type="predicted"/>
<name>A0A8H3VHP6_VENIN</name>
<comment type="caution">
    <text evidence="1">The sequence shown here is derived from an EMBL/GenBank/DDBJ whole genome shotgun (WGS) entry which is preliminary data.</text>
</comment>
<dbReference type="EMBL" id="WNWS01000010">
    <property type="protein sequence ID" value="KAE9988170.1"/>
    <property type="molecule type" value="Genomic_DNA"/>
</dbReference>
<protein>
    <submittedName>
        <fullName evidence="1">Uncharacterized protein</fullName>
    </submittedName>
</protein>
<reference evidence="1 2" key="1">
    <citation type="submission" date="2018-12" db="EMBL/GenBank/DDBJ databases">
        <title>Venturia inaequalis Genome Resource.</title>
        <authorList>
            <person name="Lichtner F.J."/>
        </authorList>
    </citation>
    <scope>NUCLEOTIDE SEQUENCE [LARGE SCALE GENOMIC DNA]</scope>
    <source>
        <strain evidence="1 2">120213</strain>
    </source>
</reference>
<dbReference type="Proteomes" id="UP000447873">
    <property type="component" value="Unassembled WGS sequence"/>
</dbReference>